<feature type="region of interest" description="Disordered" evidence="1">
    <location>
        <begin position="105"/>
        <end position="124"/>
    </location>
</feature>
<accession>A0A5P1FEE1</accession>
<feature type="chain" id="PRO_5024318203" description="Secreted protein" evidence="2">
    <location>
        <begin position="19"/>
        <end position="124"/>
    </location>
</feature>
<feature type="region of interest" description="Disordered" evidence="1">
    <location>
        <begin position="61"/>
        <end position="99"/>
    </location>
</feature>
<evidence type="ECO:0000313" key="4">
    <source>
        <dbReference type="Proteomes" id="UP000243459"/>
    </source>
</evidence>
<evidence type="ECO:0000256" key="2">
    <source>
        <dbReference type="SAM" id="SignalP"/>
    </source>
</evidence>
<evidence type="ECO:0008006" key="5">
    <source>
        <dbReference type="Google" id="ProtNLM"/>
    </source>
</evidence>
<feature type="compositionally biased region" description="Polar residues" evidence="1">
    <location>
        <begin position="88"/>
        <end position="99"/>
    </location>
</feature>
<feature type="compositionally biased region" description="Basic and acidic residues" evidence="1">
    <location>
        <begin position="114"/>
        <end position="124"/>
    </location>
</feature>
<sequence length="124" mass="13776">MPRSLNLFVIWLQDTILATFTTRHHTLPRSASNPPPLHAPASLAMLCSLHTRCQVPVRHAPDEPSIGATKQPCLSHVPIDMPPIMRRPNQQSLLPLNGQQQRLIVGSDVASPSDDNRLNWHTSD</sequence>
<dbReference type="Gramene" id="ONK76472">
    <property type="protein sequence ID" value="ONK76472"/>
    <property type="gene ID" value="A4U43_C03F28320"/>
</dbReference>
<dbReference type="AlphaFoldDB" id="A0A5P1FEE1"/>
<feature type="signal peptide" evidence="2">
    <location>
        <begin position="1"/>
        <end position="18"/>
    </location>
</feature>
<dbReference type="EMBL" id="CM007383">
    <property type="protein sequence ID" value="ONK76472.1"/>
    <property type="molecule type" value="Genomic_DNA"/>
</dbReference>
<gene>
    <name evidence="3" type="ORF">A4U43_C03F28320</name>
</gene>
<organism evidence="3 4">
    <name type="scientific">Asparagus officinalis</name>
    <name type="common">Garden asparagus</name>
    <dbReference type="NCBI Taxonomy" id="4686"/>
    <lineage>
        <taxon>Eukaryota</taxon>
        <taxon>Viridiplantae</taxon>
        <taxon>Streptophyta</taxon>
        <taxon>Embryophyta</taxon>
        <taxon>Tracheophyta</taxon>
        <taxon>Spermatophyta</taxon>
        <taxon>Magnoliopsida</taxon>
        <taxon>Liliopsida</taxon>
        <taxon>Asparagales</taxon>
        <taxon>Asparagaceae</taxon>
        <taxon>Asparagoideae</taxon>
        <taxon>Asparagus</taxon>
    </lineage>
</organism>
<name>A0A5P1FEE1_ASPOF</name>
<keyword evidence="2" id="KW-0732">Signal</keyword>
<keyword evidence="4" id="KW-1185">Reference proteome</keyword>
<proteinExistence type="predicted"/>
<dbReference type="Proteomes" id="UP000243459">
    <property type="component" value="Chromosome 3"/>
</dbReference>
<evidence type="ECO:0000256" key="1">
    <source>
        <dbReference type="SAM" id="MobiDB-lite"/>
    </source>
</evidence>
<evidence type="ECO:0000313" key="3">
    <source>
        <dbReference type="EMBL" id="ONK76472.1"/>
    </source>
</evidence>
<protein>
    <recommendedName>
        <fullName evidence="5">Secreted protein</fullName>
    </recommendedName>
</protein>
<reference evidence="4" key="1">
    <citation type="journal article" date="2017" name="Nat. Commun.">
        <title>The asparagus genome sheds light on the origin and evolution of a young Y chromosome.</title>
        <authorList>
            <person name="Harkess A."/>
            <person name="Zhou J."/>
            <person name="Xu C."/>
            <person name="Bowers J.E."/>
            <person name="Van der Hulst R."/>
            <person name="Ayyampalayam S."/>
            <person name="Mercati F."/>
            <person name="Riccardi P."/>
            <person name="McKain M.R."/>
            <person name="Kakrana A."/>
            <person name="Tang H."/>
            <person name="Ray J."/>
            <person name="Groenendijk J."/>
            <person name="Arikit S."/>
            <person name="Mathioni S.M."/>
            <person name="Nakano M."/>
            <person name="Shan H."/>
            <person name="Telgmann-Rauber A."/>
            <person name="Kanno A."/>
            <person name="Yue Z."/>
            <person name="Chen H."/>
            <person name="Li W."/>
            <person name="Chen Y."/>
            <person name="Xu X."/>
            <person name="Zhang Y."/>
            <person name="Luo S."/>
            <person name="Chen H."/>
            <person name="Gao J."/>
            <person name="Mao Z."/>
            <person name="Pires J.C."/>
            <person name="Luo M."/>
            <person name="Kudrna D."/>
            <person name="Wing R.A."/>
            <person name="Meyers B.C."/>
            <person name="Yi K."/>
            <person name="Kong H."/>
            <person name="Lavrijsen P."/>
            <person name="Sunseri F."/>
            <person name="Falavigna A."/>
            <person name="Ye Y."/>
            <person name="Leebens-Mack J.H."/>
            <person name="Chen G."/>
        </authorList>
    </citation>
    <scope>NUCLEOTIDE SEQUENCE [LARGE SCALE GENOMIC DNA]</scope>
    <source>
        <strain evidence="4">cv. DH0086</strain>
    </source>
</reference>